<feature type="compositionally biased region" description="Basic residues" evidence="1">
    <location>
        <begin position="127"/>
        <end position="141"/>
    </location>
</feature>
<feature type="compositionally biased region" description="Low complexity" evidence="1">
    <location>
        <begin position="96"/>
        <end position="106"/>
    </location>
</feature>
<evidence type="ECO:0000313" key="3">
    <source>
        <dbReference type="Proteomes" id="UP000076727"/>
    </source>
</evidence>
<reference evidence="2 3" key="1">
    <citation type="journal article" date="2016" name="Mol. Biol. Evol.">
        <title>Comparative Genomics of Early-Diverging Mushroom-Forming Fungi Provides Insights into the Origins of Lignocellulose Decay Capabilities.</title>
        <authorList>
            <person name="Nagy L.G."/>
            <person name="Riley R."/>
            <person name="Tritt A."/>
            <person name="Adam C."/>
            <person name="Daum C."/>
            <person name="Floudas D."/>
            <person name="Sun H."/>
            <person name="Yadav J.S."/>
            <person name="Pangilinan J."/>
            <person name="Larsson K.H."/>
            <person name="Matsuura K."/>
            <person name="Barry K."/>
            <person name="Labutti K."/>
            <person name="Kuo R."/>
            <person name="Ohm R.A."/>
            <person name="Bhattacharya S.S."/>
            <person name="Shirouzu T."/>
            <person name="Yoshinaga Y."/>
            <person name="Martin F.M."/>
            <person name="Grigoriev I.V."/>
            <person name="Hibbett D.S."/>
        </authorList>
    </citation>
    <scope>NUCLEOTIDE SEQUENCE [LARGE SCALE GENOMIC DNA]</scope>
    <source>
        <strain evidence="2 3">L-15889</strain>
    </source>
</reference>
<feature type="region of interest" description="Disordered" evidence="1">
    <location>
        <begin position="1"/>
        <end position="255"/>
    </location>
</feature>
<keyword evidence="3" id="KW-1185">Reference proteome</keyword>
<organism evidence="2 3">
    <name type="scientific">Daedalea quercina L-15889</name>
    <dbReference type="NCBI Taxonomy" id="1314783"/>
    <lineage>
        <taxon>Eukaryota</taxon>
        <taxon>Fungi</taxon>
        <taxon>Dikarya</taxon>
        <taxon>Basidiomycota</taxon>
        <taxon>Agaricomycotina</taxon>
        <taxon>Agaricomycetes</taxon>
        <taxon>Polyporales</taxon>
        <taxon>Fomitopsis</taxon>
    </lineage>
</organism>
<sequence>MDADSETSSSPDSDPESDETSADEAQLRPRSSSAAGPAEQDQWDTNGEQVWLRPTTRSESPAIVDAPYIPPISTPPSRRTGPPSRRALPRRRYSPYERSPSSGPAHSSRRDSSASPGPPPSRPAGSPRRKPRKPATPRAARRPPSVELAPEEPMLPRASRLRAAKTLQSYIERESTGESEANATDDEFVPSLPATDRKRRYQPYPRSPAARPSRPPRSESSGSSTVSGSSLTSISSSGLHRSGNAPGPRNKQVKISEEKLLLAEKRFLESKSKECPVGCGHVQRTRRVPDMRRHIESHRYKVSHEKWVCCGVPEEDAWKYKKIKNPETAPREMFGGRMMVGGCFKGFSRRDALLRHVKNKNNQCACEEGLFHLLGISKSEE</sequence>
<accession>A0A165QTB1</accession>
<dbReference type="STRING" id="1314783.A0A165QTB1"/>
<dbReference type="AlphaFoldDB" id="A0A165QTB1"/>
<feature type="compositionally biased region" description="Low complexity" evidence="1">
    <location>
        <begin position="75"/>
        <end position="86"/>
    </location>
</feature>
<dbReference type="EMBL" id="KV429055">
    <property type="protein sequence ID" value="KZT69903.1"/>
    <property type="molecule type" value="Genomic_DNA"/>
</dbReference>
<evidence type="ECO:0000313" key="2">
    <source>
        <dbReference type="EMBL" id="KZT69903.1"/>
    </source>
</evidence>
<evidence type="ECO:0008006" key="4">
    <source>
        <dbReference type="Google" id="ProtNLM"/>
    </source>
</evidence>
<protein>
    <recommendedName>
        <fullName evidence="4">C2H2-type domain-containing protein</fullName>
    </recommendedName>
</protein>
<evidence type="ECO:0000256" key="1">
    <source>
        <dbReference type="SAM" id="MobiDB-lite"/>
    </source>
</evidence>
<name>A0A165QTB1_9APHY</name>
<gene>
    <name evidence="2" type="ORF">DAEQUDRAFT_726226</name>
</gene>
<feature type="compositionally biased region" description="Low complexity" evidence="1">
    <location>
        <begin position="1"/>
        <end position="12"/>
    </location>
</feature>
<feature type="compositionally biased region" description="Acidic residues" evidence="1">
    <location>
        <begin position="13"/>
        <end position="22"/>
    </location>
</feature>
<dbReference type="OrthoDB" id="8922241at2759"/>
<proteinExistence type="predicted"/>
<dbReference type="Proteomes" id="UP000076727">
    <property type="component" value="Unassembled WGS sequence"/>
</dbReference>
<feature type="compositionally biased region" description="Low complexity" evidence="1">
    <location>
        <begin position="207"/>
        <end position="243"/>
    </location>
</feature>